<keyword evidence="5" id="KW-0804">Transcription</keyword>
<dbReference type="PANTHER" id="PTHR44688:SF16">
    <property type="entry name" value="DNA-BINDING TRANSCRIPTIONAL ACTIVATOR DEVR_DOSR"/>
    <property type="match status" value="1"/>
</dbReference>
<comment type="caution">
    <text evidence="9">The sequence shown here is derived from an EMBL/GenBank/DDBJ whole genome shotgun (WGS) entry which is preliminary data.</text>
</comment>
<dbReference type="RefSeq" id="WP_149390257.1">
    <property type="nucleotide sequence ID" value="NZ_SMRS01000003.1"/>
</dbReference>
<accession>A0A5A9W598</accession>
<organism evidence="9 10">
    <name type="scientific">Nitrincola tapanii</name>
    <dbReference type="NCBI Taxonomy" id="1708751"/>
    <lineage>
        <taxon>Bacteria</taxon>
        <taxon>Pseudomonadati</taxon>
        <taxon>Pseudomonadota</taxon>
        <taxon>Gammaproteobacteria</taxon>
        <taxon>Oceanospirillales</taxon>
        <taxon>Oceanospirillaceae</taxon>
        <taxon>Nitrincola</taxon>
    </lineage>
</organism>
<gene>
    <name evidence="9" type="ORF">E1H14_04425</name>
</gene>
<evidence type="ECO:0000256" key="1">
    <source>
        <dbReference type="ARBA" id="ARBA00022553"/>
    </source>
</evidence>
<proteinExistence type="predicted"/>
<dbReference type="SMART" id="SM00421">
    <property type="entry name" value="HTH_LUXR"/>
    <property type="match status" value="1"/>
</dbReference>
<dbReference type="EMBL" id="SMRS01000003">
    <property type="protein sequence ID" value="KAA0875249.1"/>
    <property type="molecule type" value="Genomic_DNA"/>
</dbReference>
<evidence type="ECO:0000256" key="6">
    <source>
        <dbReference type="PROSITE-ProRule" id="PRU00169"/>
    </source>
</evidence>
<feature type="modified residue" description="4-aspartylphosphate" evidence="6">
    <location>
        <position position="55"/>
    </location>
</feature>
<dbReference type="FunFam" id="3.40.50.2300:FF:000018">
    <property type="entry name" value="DNA-binding transcriptional regulator NtrC"/>
    <property type="match status" value="1"/>
</dbReference>
<protein>
    <submittedName>
        <fullName evidence="9">Response regulator transcription factor</fullName>
    </submittedName>
</protein>
<dbReference type="SMART" id="SM00448">
    <property type="entry name" value="REC"/>
    <property type="match status" value="1"/>
</dbReference>
<dbReference type="PRINTS" id="PR00038">
    <property type="entry name" value="HTHLUXR"/>
</dbReference>
<evidence type="ECO:0000259" key="7">
    <source>
        <dbReference type="PROSITE" id="PS50043"/>
    </source>
</evidence>
<dbReference type="OrthoDB" id="9802186at2"/>
<keyword evidence="1 6" id="KW-0597">Phosphoprotein</keyword>
<dbReference type="GO" id="GO:0000160">
    <property type="term" value="P:phosphorelay signal transduction system"/>
    <property type="evidence" value="ECO:0007669"/>
    <property type="project" value="UniProtKB-KW"/>
</dbReference>
<dbReference type="Gene3D" id="3.40.50.2300">
    <property type="match status" value="1"/>
</dbReference>
<dbReference type="InterPro" id="IPR001789">
    <property type="entry name" value="Sig_transdc_resp-reg_receiver"/>
</dbReference>
<dbReference type="SUPFAM" id="SSF46894">
    <property type="entry name" value="C-terminal effector domain of the bipartite response regulators"/>
    <property type="match status" value="1"/>
</dbReference>
<evidence type="ECO:0000256" key="4">
    <source>
        <dbReference type="ARBA" id="ARBA00023125"/>
    </source>
</evidence>
<evidence type="ECO:0000259" key="8">
    <source>
        <dbReference type="PROSITE" id="PS50110"/>
    </source>
</evidence>
<dbReference type="SUPFAM" id="SSF52172">
    <property type="entry name" value="CheY-like"/>
    <property type="match status" value="1"/>
</dbReference>
<dbReference type="InterPro" id="IPR016032">
    <property type="entry name" value="Sig_transdc_resp-reg_C-effctor"/>
</dbReference>
<dbReference type="InterPro" id="IPR011006">
    <property type="entry name" value="CheY-like_superfamily"/>
</dbReference>
<dbReference type="Pfam" id="PF00196">
    <property type="entry name" value="GerE"/>
    <property type="match status" value="1"/>
</dbReference>
<evidence type="ECO:0000256" key="2">
    <source>
        <dbReference type="ARBA" id="ARBA00023012"/>
    </source>
</evidence>
<dbReference type="AlphaFoldDB" id="A0A5A9W598"/>
<dbReference type="GO" id="GO:0006355">
    <property type="term" value="P:regulation of DNA-templated transcription"/>
    <property type="evidence" value="ECO:0007669"/>
    <property type="project" value="InterPro"/>
</dbReference>
<name>A0A5A9W598_9GAMM</name>
<reference evidence="9 10" key="1">
    <citation type="submission" date="2019-03" db="EMBL/GenBank/DDBJ databases">
        <title>Nitrincola sp. nov. isolated from an Indian soda lake.</title>
        <authorList>
            <person name="Joshi A."/>
            <person name="Thite S.V."/>
            <person name="Joseph N."/>
            <person name="Dhotre D."/>
            <person name="Moorthy M."/>
            <person name="Shouche Y.S."/>
        </authorList>
    </citation>
    <scope>NUCLEOTIDE SEQUENCE [LARGE SCALE GENOMIC DNA]</scope>
    <source>
        <strain evidence="9 10">MEB193</strain>
    </source>
</reference>
<feature type="domain" description="HTH luxR-type" evidence="7">
    <location>
        <begin position="136"/>
        <end position="200"/>
    </location>
</feature>
<dbReference type="GO" id="GO:0003677">
    <property type="term" value="F:DNA binding"/>
    <property type="evidence" value="ECO:0007669"/>
    <property type="project" value="UniProtKB-KW"/>
</dbReference>
<dbReference type="InterPro" id="IPR036388">
    <property type="entry name" value="WH-like_DNA-bd_sf"/>
</dbReference>
<dbReference type="InterPro" id="IPR000792">
    <property type="entry name" value="Tscrpt_reg_LuxR_C"/>
</dbReference>
<dbReference type="CDD" id="cd06170">
    <property type="entry name" value="LuxR_C_like"/>
    <property type="match status" value="1"/>
</dbReference>
<keyword evidence="3" id="KW-0805">Transcription regulation</keyword>
<evidence type="ECO:0000256" key="5">
    <source>
        <dbReference type="ARBA" id="ARBA00023163"/>
    </source>
</evidence>
<dbReference type="PROSITE" id="PS50110">
    <property type="entry name" value="RESPONSE_REGULATORY"/>
    <property type="match status" value="1"/>
</dbReference>
<dbReference type="CDD" id="cd17537">
    <property type="entry name" value="REC_FixJ"/>
    <property type="match status" value="1"/>
</dbReference>
<evidence type="ECO:0000313" key="10">
    <source>
        <dbReference type="Proteomes" id="UP000325302"/>
    </source>
</evidence>
<dbReference type="PROSITE" id="PS50043">
    <property type="entry name" value="HTH_LUXR_2"/>
    <property type="match status" value="1"/>
</dbReference>
<evidence type="ECO:0000256" key="3">
    <source>
        <dbReference type="ARBA" id="ARBA00023015"/>
    </source>
</evidence>
<feature type="domain" description="Response regulatory" evidence="8">
    <location>
        <begin position="7"/>
        <end position="120"/>
    </location>
</feature>
<dbReference type="Gene3D" id="1.10.10.10">
    <property type="entry name" value="Winged helix-like DNA-binding domain superfamily/Winged helix DNA-binding domain"/>
    <property type="match status" value="1"/>
</dbReference>
<evidence type="ECO:0000313" key="9">
    <source>
        <dbReference type="EMBL" id="KAA0875249.1"/>
    </source>
</evidence>
<keyword evidence="2" id="KW-0902">Two-component regulatory system</keyword>
<dbReference type="Pfam" id="PF00072">
    <property type="entry name" value="Response_reg"/>
    <property type="match status" value="1"/>
</dbReference>
<keyword evidence="4" id="KW-0238">DNA-binding</keyword>
<dbReference type="PANTHER" id="PTHR44688">
    <property type="entry name" value="DNA-BINDING TRANSCRIPTIONAL ACTIVATOR DEVR_DOSR"/>
    <property type="match status" value="1"/>
</dbReference>
<keyword evidence="10" id="KW-1185">Reference proteome</keyword>
<dbReference type="PROSITE" id="PS00622">
    <property type="entry name" value="HTH_LUXR_1"/>
    <property type="match status" value="1"/>
</dbReference>
<sequence length="200" mass="22356">MNATTQTIFLVDDDKDFRESMQWLLNSAGYSVRAFSSAVEFLDVYEGDEGCLLLDVRMPEMNGLDLQQRLQERGLPLPILLMSGHADIATAVEAMKAGAIDFIEKPFDDSTLMARIDQALALAVQRFAHFHAQQTLQQRYTSLSVREKEVMEQVVAGLANREIADQLGISPKTVEVHRARVMSKMRADSLPQLVNMAAQL</sequence>
<dbReference type="Proteomes" id="UP000325302">
    <property type="component" value="Unassembled WGS sequence"/>
</dbReference>